<evidence type="ECO:0000259" key="1">
    <source>
        <dbReference type="Pfam" id="PF00561"/>
    </source>
</evidence>
<protein>
    <submittedName>
        <fullName evidence="2">4,5:9,10-diseco-3-hydroxy-5,9, 17-trioxoandrosta-1(10),2-diene-4-oate hydrolase</fullName>
        <ecNumber evidence="2">3.7.1.17</ecNumber>
    </submittedName>
</protein>
<keyword evidence="3" id="KW-1185">Reference proteome</keyword>
<dbReference type="RefSeq" id="WP_223982000.1">
    <property type="nucleotide sequence ID" value="NZ_CAJZAG010000001.1"/>
</dbReference>
<accession>A0ABN7XXJ4</accession>
<dbReference type="Gene3D" id="3.40.50.1820">
    <property type="entry name" value="alpha/beta hydrolase"/>
    <property type="match status" value="1"/>
</dbReference>
<gene>
    <name evidence="2" type="primary">hsaD</name>
    <name evidence="2" type="ORF">LMG32289_00745</name>
</gene>
<dbReference type="Proteomes" id="UP000706525">
    <property type="component" value="Unassembled WGS sequence"/>
</dbReference>
<name>A0ABN7XXJ4_9BURK</name>
<dbReference type="InterPro" id="IPR000073">
    <property type="entry name" value="AB_hydrolase_1"/>
</dbReference>
<dbReference type="GO" id="GO:0102296">
    <property type="term" value="F:4,5-9,10-diseco-3-hydroxy-5,9,17-trioxoandrosta-1(10),2-diene-4-oate hydrolase activity"/>
    <property type="evidence" value="ECO:0007669"/>
    <property type="project" value="UniProtKB-EC"/>
</dbReference>
<dbReference type="PRINTS" id="PR00111">
    <property type="entry name" value="ABHYDROLASE"/>
</dbReference>
<dbReference type="PANTHER" id="PTHR46438:SF2">
    <property type="entry name" value="ALPHA_BETA-HYDROLASES SUPERFAMILY PROTEIN"/>
    <property type="match status" value="1"/>
</dbReference>
<reference evidence="2 3" key="1">
    <citation type="submission" date="2021-08" db="EMBL/GenBank/DDBJ databases">
        <authorList>
            <person name="Peeters C."/>
        </authorList>
    </citation>
    <scope>NUCLEOTIDE SEQUENCE [LARGE SCALE GENOMIC DNA]</scope>
    <source>
        <strain evidence="2 3">LMG 32289</strain>
    </source>
</reference>
<dbReference type="SUPFAM" id="SSF53474">
    <property type="entry name" value="alpha/beta-Hydrolases"/>
    <property type="match status" value="1"/>
</dbReference>
<dbReference type="EMBL" id="CAJZAG010000001">
    <property type="protein sequence ID" value="CAG9164402.1"/>
    <property type="molecule type" value="Genomic_DNA"/>
</dbReference>
<dbReference type="EC" id="3.7.1.17" evidence="2"/>
<dbReference type="PANTHER" id="PTHR46438">
    <property type="entry name" value="ALPHA/BETA-HYDROLASES SUPERFAMILY PROTEIN"/>
    <property type="match status" value="1"/>
</dbReference>
<dbReference type="Pfam" id="PF00561">
    <property type="entry name" value="Abhydrolase_1"/>
    <property type="match status" value="1"/>
</dbReference>
<dbReference type="InterPro" id="IPR029058">
    <property type="entry name" value="AB_hydrolase_fold"/>
</dbReference>
<evidence type="ECO:0000313" key="2">
    <source>
        <dbReference type="EMBL" id="CAG9164402.1"/>
    </source>
</evidence>
<sequence length="298" mass="31570">MVEVTSGGATDVETDFAAEADAIVGGAEAAAVVDRLASEARFFLTDVDGAQMVWRRFGSGPAVLLVHGGHGNWLHWVRNIEALAAHHTVWAPDMPGYGESGDAPGAELPVLVAALVAHYAQLPDTGEIDVVGFSFGGLTASHLASALPQVRRLALLGPGGHAGPRRQQRALVDWRQAADAEALAVAMRHNVEAFMISDPARIDALALLAYTDACRHARFRSKHISRAGGLADALDRFGGPVLVAYGENDVTAEPERVLERLVAKRAGREAAIVPGAGHWVQYEAHAAVNALLLDWLAR</sequence>
<keyword evidence="2" id="KW-0378">Hydrolase</keyword>
<proteinExistence type="predicted"/>
<organism evidence="2 3">
    <name type="scientific">Cupriavidus pampae</name>
    <dbReference type="NCBI Taxonomy" id="659251"/>
    <lineage>
        <taxon>Bacteria</taxon>
        <taxon>Pseudomonadati</taxon>
        <taxon>Pseudomonadota</taxon>
        <taxon>Betaproteobacteria</taxon>
        <taxon>Burkholderiales</taxon>
        <taxon>Burkholderiaceae</taxon>
        <taxon>Cupriavidus</taxon>
    </lineage>
</organism>
<evidence type="ECO:0000313" key="3">
    <source>
        <dbReference type="Proteomes" id="UP000706525"/>
    </source>
</evidence>
<comment type="caution">
    <text evidence="2">The sequence shown here is derived from an EMBL/GenBank/DDBJ whole genome shotgun (WGS) entry which is preliminary data.</text>
</comment>
<feature type="domain" description="AB hydrolase-1" evidence="1">
    <location>
        <begin position="61"/>
        <end position="283"/>
    </location>
</feature>